<dbReference type="EMBL" id="JBBPBM010000775">
    <property type="protein sequence ID" value="KAK8491689.1"/>
    <property type="molecule type" value="Genomic_DNA"/>
</dbReference>
<proteinExistence type="predicted"/>
<dbReference type="Proteomes" id="UP001472677">
    <property type="component" value="Unassembled WGS sequence"/>
</dbReference>
<name>A0ABR2AF87_9ROSI</name>
<protein>
    <submittedName>
        <fullName evidence="1">Uncharacterized protein</fullName>
    </submittedName>
</protein>
<organism evidence="1 2">
    <name type="scientific">Hibiscus sabdariffa</name>
    <name type="common">roselle</name>
    <dbReference type="NCBI Taxonomy" id="183260"/>
    <lineage>
        <taxon>Eukaryota</taxon>
        <taxon>Viridiplantae</taxon>
        <taxon>Streptophyta</taxon>
        <taxon>Embryophyta</taxon>
        <taxon>Tracheophyta</taxon>
        <taxon>Spermatophyta</taxon>
        <taxon>Magnoliopsida</taxon>
        <taxon>eudicotyledons</taxon>
        <taxon>Gunneridae</taxon>
        <taxon>Pentapetalae</taxon>
        <taxon>rosids</taxon>
        <taxon>malvids</taxon>
        <taxon>Malvales</taxon>
        <taxon>Malvaceae</taxon>
        <taxon>Malvoideae</taxon>
        <taxon>Hibiscus</taxon>
    </lineage>
</organism>
<sequence length="71" mass="8135">MLNYEKYGVQSITTQMVHKQQANRSPYDNNEGSCVVVVDDDYCVSAAETQMLTDVKAMQKHLAARHMIYQH</sequence>
<evidence type="ECO:0000313" key="1">
    <source>
        <dbReference type="EMBL" id="KAK8491689.1"/>
    </source>
</evidence>
<gene>
    <name evidence="1" type="ORF">V6N12_035059</name>
</gene>
<keyword evidence="2" id="KW-1185">Reference proteome</keyword>
<accession>A0ABR2AF87</accession>
<comment type="caution">
    <text evidence="1">The sequence shown here is derived from an EMBL/GenBank/DDBJ whole genome shotgun (WGS) entry which is preliminary data.</text>
</comment>
<reference evidence="1 2" key="1">
    <citation type="journal article" date="2024" name="G3 (Bethesda)">
        <title>Genome assembly of Hibiscus sabdariffa L. provides insights into metabolisms of medicinal natural products.</title>
        <authorList>
            <person name="Kim T."/>
        </authorList>
    </citation>
    <scope>NUCLEOTIDE SEQUENCE [LARGE SCALE GENOMIC DNA]</scope>
    <source>
        <strain evidence="1">TK-2024</strain>
        <tissue evidence="1">Old leaves</tissue>
    </source>
</reference>
<evidence type="ECO:0000313" key="2">
    <source>
        <dbReference type="Proteomes" id="UP001472677"/>
    </source>
</evidence>